<evidence type="ECO:0000256" key="2">
    <source>
        <dbReference type="ARBA" id="ARBA00022679"/>
    </source>
</evidence>
<sequence>MQQIIRHGLHHKTQVNGRAHGDGVYFSRNASFAINNYALFTPHRWKNSILDIRRCITMAEIINLPNHFTSCQPHIVVQNTDWIVCRYLMVECDAGSEIENPKENSPNRVPRVVVDPKYQPKINGKVLTIPEPNYKLEQLLKARRSENVALTLDEDDIMVSNGVDPQAPPTILANQLESLSIQADWQHDPRWVASCTQHLLAPPQNAPRGAKRRIQKALKAMLEEQKNASRLDELGWYIPLDSIKDNIFQWVVELHSFDKDLPLAQEMKEAGINSIVMEVDFPSNFPSSPPFFRILKPRLLSFMQKGGKHITSGGTVCMELLTASGWSVHYSIPAVIVHVRAAIASQESSPARLSPRWKE</sequence>
<keyword evidence="2" id="KW-0808">Transferase</keyword>
<dbReference type="CDD" id="cd23802">
    <property type="entry name" value="UBCc_UBE2Q"/>
    <property type="match status" value="1"/>
</dbReference>
<dbReference type="GO" id="GO:0016757">
    <property type="term" value="F:glycosyltransferase activity"/>
    <property type="evidence" value="ECO:0007669"/>
    <property type="project" value="UniProtKB-KW"/>
</dbReference>
<protein>
    <recommendedName>
        <fullName evidence="5">UBC core domain-containing protein</fullName>
    </recommendedName>
</protein>
<reference evidence="6 7" key="1">
    <citation type="submission" date="2022-09" db="EMBL/GenBank/DDBJ databases">
        <authorList>
            <person name="Palmer J.M."/>
        </authorList>
    </citation>
    <scope>NUCLEOTIDE SEQUENCE [LARGE SCALE GENOMIC DNA]</scope>
    <source>
        <strain evidence="6 7">DSM 7382</strain>
    </source>
</reference>
<accession>A0AAW0FC12</accession>
<dbReference type="SUPFAM" id="SSF54495">
    <property type="entry name" value="UBC-like"/>
    <property type="match status" value="1"/>
</dbReference>
<dbReference type="PANTHER" id="PTHR21328">
    <property type="entry name" value="POLY ADP-RIBOSE POLYMERASE FAMILY, MEMBER PARP"/>
    <property type="match status" value="1"/>
</dbReference>
<gene>
    <name evidence="6" type="ORF">QCA50_017918</name>
</gene>
<dbReference type="Proteomes" id="UP001385951">
    <property type="component" value="Unassembled WGS sequence"/>
</dbReference>
<feature type="domain" description="UBC core" evidence="5">
    <location>
        <begin position="209"/>
        <end position="359"/>
    </location>
</feature>
<evidence type="ECO:0000313" key="7">
    <source>
        <dbReference type="Proteomes" id="UP001385951"/>
    </source>
</evidence>
<dbReference type="PROSITE" id="PS50127">
    <property type="entry name" value="UBC_2"/>
    <property type="match status" value="1"/>
</dbReference>
<organism evidence="6 7">
    <name type="scientific">Cerrena zonata</name>
    <dbReference type="NCBI Taxonomy" id="2478898"/>
    <lineage>
        <taxon>Eukaryota</taxon>
        <taxon>Fungi</taxon>
        <taxon>Dikarya</taxon>
        <taxon>Basidiomycota</taxon>
        <taxon>Agaricomycotina</taxon>
        <taxon>Agaricomycetes</taxon>
        <taxon>Polyporales</taxon>
        <taxon>Cerrenaceae</taxon>
        <taxon>Cerrena</taxon>
    </lineage>
</organism>
<evidence type="ECO:0000259" key="5">
    <source>
        <dbReference type="PROSITE" id="PS50127"/>
    </source>
</evidence>
<dbReference type="AlphaFoldDB" id="A0AAW0FC12"/>
<dbReference type="GO" id="GO:0016779">
    <property type="term" value="F:nucleotidyltransferase activity"/>
    <property type="evidence" value="ECO:0007669"/>
    <property type="project" value="UniProtKB-KW"/>
</dbReference>
<dbReference type="EMBL" id="JASBNA010000064">
    <property type="protein sequence ID" value="KAK7678975.1"/>
    <property type="molecule type" value="Genomic_DNA"/>
</dbReference>
<dbReference type="InterPro" id="IPR000608">
    <property type="entry name" value="UBC"/>
</dbReference>
<dbReference type="InterPro" id="IPR051838">
    <property type="entry name" value="ARTD_PARP"/>
</dbReference>
<evidence type="ECO:0000256" key="1">
    <source>
        <dbReference type="ARBA" id="ARBA00022676"/>
    </source>
</evidence>
<evidence type="ECO:0000256" key="4">
    <source>
        <dbReference type="ARBA" id="ARBA00023027"/>
    </source>
</evidence>
<proteinExistence type="predicted"/>
<keyword evidence="1" id="KW-0328">Glycosyltransferase</keyword>
<dbReference type="InterPro" id="IPR016135">
    <property type="entry name" value="UBQ-conjugating_enzyme/RWD"/>
</dbReference>
<evidence type="ECO:0000313" key="6">
    <source>
        <dbReference type="EMBL" id="KAK7678975.1"/>
    </source>
</evidence>
<keyword evidence="3" id="KW-0548">Nucleotidyltransferase</keyword>
<dbReference type="Gene3D" id="3.10.110.10">
    <property type="entry name" value="Ubiquitin Conjugating Enzyme"/>
    <property type="match status" value="1"/>
</dbReference>
<keyword evidence="4" id="KW-0520">NAD</keyword>
<evidence type="ECO:0000256" key="3">
    <source>
        <dbReference type="ARBA" id="ARBA00022695"/>
    </source>
</evidence>
<keyword evidence="7" id="KW-1185">Reference proteome</keyword>
<name>A0AAW0FC12_9APHY</name>
<dbReference type="SUPFAM" id="SSF56399">
    <property type="entry name" value="ADP-ribosylation"/>
    <property type="match status" value="1"/>
</dbReference>
<comment type="caution">
    <text evidence="6">The sequence shown here is derived from an EMBL/GenBank/DDBJ whole genome shotgun (WGS) entry which is preliminary data.</text>
</comment>